<protein>
    <submittedName>
        <fullName evidence="2">Uncharacterized protein</fullName>
    </submittedName>
</protein>
<feature type="compositionally biased region" description="Acidic residues" evidence="1">
    <location>
        <begin position="768"/>
        <end position="777"/>
    </location>
</feature>
<feature type="compositionally biased region" description="Polar residues" evidence="1">
    <location>
        <begin position="1003"/>
        <end position="1016"/>
    </location>
</feature>
<comment type="caution">
    <text evidence="2">The sequence shown here is derived from an EMBL/GenBank/DDBJ whole genome shotgun (WGS) entry which is preliminary data.</text>
</comment>
<feature type="region of interest" description="Disordered" evidence="1">
    <location>
        <begin position="35"/>
        <end position="121"/>
    </location>
</feature>
<feature type="compositionally biased region" description="Acidic residues" evidence="1">
    <location>
        <begin position="655"/>
        <end position="671"/>
    </location>
</feature>
<feature type="compositionally biased region" description="Polar residues" evidence="1">
    <location>
        <begin position="1045"/>
        <end position="1055"/>
    </location>
</feature>
<feature type="compositionally biased region" description="Low complexity" evidence="1">
    <location>
        <begin position="39"/>
        <end position="54"/>
    </location>
</feature>
<feature type="compositionally biased region" description="Low complexity" evidence="1">
    <location>
        <begin position="388"/>
        <end position="407"/>
    </location>
</feature>
<feature type="region of interest" description="Disordered" evidence="1">
    <location>
        <begin position="870"/>
        <end position="1413"/>
    </location>
</feature>
<feature type="compositionally biased region" description="Low complexity" evidence="1">
    <location>
        <begin position="475"/>
        <end position="487"/>
    </location>
</feature>
<keyword evidence="3" id="KW-1185">Reference proteome</keyword>
<proteinExistence type="predicted"/>
<dbReference type="EMBL" id="JACEFI010000008">
    <property type="protein sequence ID" value="KAH0596749.1"/>
    <property type="molecule type" value="Genomic_DNA"/>
</dbReference>
<evidence type="ECO:0000313" key="3">
    <source>
        <dbReference type="Proteomes" id="UP000764110"/>
    </source>
</evidence>
<feature type="compositionally biased region" description="Polar residues" evidence="1">
    <location>
        <begin position="1269"/>
        <end position="1289"/>
    </location>
</feature>
<feature type="compositionally biased region" description="Polar residues" evidence="1">
    <location>
        <begin position="686"/>
        <end position="700"/>
    </location>
</feature>
<evidence type="ECO:0000313" key="2">
    <source>
        <dbReference type="EMBL" id="KAH0596749.1"/>
    </source>
</evidence>
<feature type="compositionally biased region" description="Polar residues" evidence="1">
    <location>
        <begin position="936"/>
        <end position="949"/>
    </location>
</feature>
<feature type="region of interest" description="Disordered" evidence="1">
    <location>
        <begin position="1"/>
        <end position="23"/>
    </location>
</feature>
<feature type="region of interest" description="Disordered" evidence="1">
    <location>
        <begin position="553"/>
        <end position="612"/>
    </location>
</feature>
<gene>
    <name evidence="2" type="ORF">MHUMG1_05057</name>
</gene>
<sequence length="1447" mass="155453">MFGGSRRRQPPAQPLTRETANPNAATAAAAVFMSRRDSTSSLSSAAAAAALRARPMTPTNVAEVQSKRAHRRSPSLTSLTGSVRGGRELTRTPSVGSMMERTFRTPSPGRSPAPRERDVPPVPALPSVDQIMASHHTNGHTKGTRGPVLQTQPFRTASQKMKDGQATWFGGATARESASPRHANTAIQSATYVHDPRPGSVSPSINFSYPRSRALSPTPSIDDTLVYDPNSRRMIPQSEVVARSQRPLEVPEKPKRKKQSVNRAGSHLAKGTVGGRTKAPAVEQNLQLETQHEPQAEQEPEPAPVVLPETAAQQSQDGAVKKRKKKKKRVQAASEPEVAGTTKELPVDEAEPVVSRPAPGKKRSVVNEDFEREDTKQQGDEQGQMDSAAAATAAAAAVVAVPTAETEAQTKSEPRDTKPDKQVRPARVHSESPARSARFASSSTDQLVVKHEPPPRSVSPRKSAMKLSTQARGVSPSDDGSSEASSSRQLSPQDSEDPALARKKSARVSWDDRNTVVVGQGVAHQQSGSPMIPSPQTKKPWHNVVSKFTKKESVSIAEDETMTPRPALPQFGSIREKKVREKEERPLVRPSDRMFPTENGSAAAGIGPSTDTLIGSIVSLDLASRNAANISKFREPLPAAPNPLEANQDGHVESSDDDLDTDATTEPEDAPESTTSKGSGHVVSETPVTPTKPIPTQSDANGGVPAISVSHPSPRAQSSGEATPPGSFPDDEDTFGDHSDDEESDSSGMSTPTRTVAPVVVATGMADIVEEEEEETENDRFSDAYEDLEAVDGDGFLSLDAVVDSSTSGKVIAKKVQDKPIVTKSKDSLEGEREVSTPVKEVPDDWENAKAYWRSLSTERRRQLEIEALSETGEAASAIKEPKPEAKEQAEKVTAPSLGIDDERSYQIKPGTRWSDVADDGDDEHGINVAKRASAVATQPKTAENTTPKLRTAMRQSMRADAPGPLQNASPERPGGMRKSMRNGHPPAKTAVSRQAAADGTVARSNPAATPSTVSTVGMRKSLRNSQTYGDTLRPALSGSGRPASYQQLGTTTSLKGHKRNMSLDDLSSTSATKPTLRRRGSNDSQSSFKRKRSGSGDGHNFRMSMRASMREQPSPSDPTRRFSLRSLSPPAFRRNSFSSLPPGTPPSMSGGAGRMRQSLRGRPQSSSSRLKMGSFKKSSGLGSKSRSGSRFADSSDEDEGGAPSFFRSRFADSSEEDEPTPLPKSKDLPKSLRNGNGSNMVPSQRDSVSPDLPDEDEGIVQPKRDTLANGQPSVHQSRSGRGTLSPLPQNDMPRPTTRRGSFMSILRRKKDPADKISKDLGESAARKDTNLERTTEELAVLRSNSLHKRGPSWPLADAGGTDAENGRLKEPARPSTSGGPSKARRSSFLRRRSTSQGMVGLGHPEVDNTVPVPEIPDMFITTEPAEAQPHKKKKFGALRKMFGIHD</sequence>
<feature type="compositionally biased region" description="Basic and acidic residues" evidence="1">
    <location>
        <begin position="1312"/>
        <end position="1337"/>
    </location>
</feature>
<dbReference type="Proteomes" id="UP000764110">
    <property type="component" value="Unassembled WGS sequence"/>
</dbReference>
<organism evidence="2 3">
    <name type="scientific">Metarhizium humberi</name>
    <dbReference type="NCBI Taxonomy" id="2596975"/>
    <lineage>
        <taxon>Eukaryota</taxon>
        <taxon>Fungi</taxon>
        <taxon>Dikarya</taxon>
        <taxon>Ascomycota</taxon>
        <taxon>Pezizomycotina</taxon>
        <taxon>Sordariomycetes</taxon>
        <taxon>Hypocreomycetidae</taxon>
        <taxon>Hypocreales</taxon>
        <taxon>Clavicipitaceae</taxon>
        <taxon>Metarhizium</taxon>
    </lineage>
</organism>
<feature type="compositionally biased region" description="Polar residues" evidence="1">
    <location>
        <begin position="523"/>
        <end position="537"/>
    </location>
</feature>
<evidence type="ECO:0000256" key="1">
    <source>
        <dbReference type="SAM" id="MobiDB-lite"/>
    </source>
</evidence>
<name>A0A9P8S7W5_9HYPO</name>
<feature type="compositionally biased region" description="Polar residues" evidence="1">
    <location>
        <begin position="201"/>
        <end position="221"/>
    </location>
</feature>
<reference evidence="2 3" key="1">
    <citation type="submission" date="2020-07" db="EMBL/GenBank/DDBJ databases">
        <title>Metarhizium humberi genome.</title>
        <authorList>
            <person name="Lysoe E."/>
        </authorList>
    </citation>
    <scope>NUCLEOTIDE SEQUENCE [LARGE SCALE GENOMIC DNA]</scope>
    <source>
        <strain evidence="2 3">ESALQ1638</strain>
    </source>
</reference>
<feature type="compositionally biased region" description="Basic and acidic residues" evidence="1">
    <location>
        <begin position="408"/>
        <end position="432"/>
    </location>
</feature>
<feature type="compositionally biased region" description="Basic residues" evidence="1">
    <location>
        <begin position="1383"/>
        <end position="1394"/>
    </location>
</feature>
<feature type="compositionally biased region" description="Acidic residues" evidence="1">
    <location>
        <begin position="729"/>
        <end position="745"/>
    </location>
</feature>
<feature type="compositionally biased region" description="Basic and acidic residues" evidence="1">
    <location>
        <begin position="880"/>
        <end position="891"/>
    </location>
</feature>
<feature type="compositionally biased region" description="Low complexity" evidence="1">
    <location>
        <begin position="751"/>
        <end position="763"/>
    </location>
</feature>
<feature type="compositionally biased region" description="Low complexity" evidence="1">
    <location>
        <begin position="433"/>
        <end position="443"/>
    </location>
</feature>
<feature type="compositionally biased region" description="Basic and acidic residues" evidence="1">
    <location>
        <begin position="574"/>
        <end position="592"/>
    </location>
</feature>
<feature type="region of interest" description="Disordered" evidence="1">
    <location>
        <begin position="634"/>
        <end position="781"/>
    </location>
</feature>
<feature type="compositionally biased region" description="Polar residues" evidence="1">
    <location>
        <begin position="1234"/>
        <end position="1248"/>
    </location>
</feature>
<feature type="region of interest" description="Disordered" evidence="1">
    <location>
        <begin position="521"/>
        <end position="540"/>
    </location>
</feature>
<feature type="compositionally biased region" description="Low complexity" evidence="1">
    <location>
        <begin position="1171"/>
        <end position="1192"/>
    </location>
</feature>
<accession>A0A9P8S7W5</accession>
<feature type="region of interest" description="Disordered" evidence="1">
    <location>
        <begin position="191"/>
        <end position="512"/>
    </location>
</feature>
<feature type="compositionally biased region" description="Basic residues" evidence="1">
    <location>
        <begin position="321"/>
        <end position="330"/>
    </location>
</feature>